<dbReference type="OMA" id="FGYERIL"/>
<evidence type="ECO:0000256" key="2">
    <source>
        <dbReference type="SAM" id="MobiDB-lite"/>
    </source>
</evidence>
<protein>
    <recommendedName>
        <fullName evidence="3">Amidohydrolase-related domain-containing protein</fullName>
    </recommendedName>
</protein>
<name>A0A8H7F8D4_AGABI</name>
<evidence type="ECO:0000313" key="4">
    <source>
        <dbReference type="EMBL" id="KAF7782629.1"/>
    </source>
</evidence>
<dbReference type="InterPro" id="IPR006680">
    <property type="entry name" value="Amidohydro-rel"/>
</dbReference>
<gene>
    <name evidence="4" type="ORF">Agabi119p4_2005</name>
</gene>
<feature type="domain" description="Amidohydrolase-related" evidence="3">
    <location>
        <begin position="203"/>
        <end position="335"/>
    </location>
</feature>
<organism evidence="4 5">
    <name type="scientific">Agaricus bisporus var. burnettii</name>
    <dbReference type="NCBI Taxonomy" id="192524"/>
    <lineage>
        <taxon>Eukaryota</taxon>
        <taxon>Fungi</taxon>
        <taxon>Dikarya</taxon>
        <taxon>Basidiomycota</taxon>
        <taxon>Agaricomycotina</taxon>
        <taxon>Agaricomycetes</taxon>
        <taxon>Agaricomycetidae</taxon>
        <taxon>Agaricales</taxon>
        <taxon>Agaricineae</taxon>
        <taxon>Agaricaceae</taxon>
        <taxon>Agaricus</taxon>
    </lineage>
</organism>
<dbReference type="Gene3D" id="3.20.20.140">
    <property type="entry name" value="Metal-dependent hydrolases"/>
    <property type="match status" value="1"/>
</dbReference>
<dbReference type="PANTHER" id="PTHR43569">
    <property type="entry name" value="AMIDOHYDROLASE"/>
    <property type="match status" value="1"/>
</dbReference>
<dbReference type="PANTHER" id="PTHR43569:SF2">
    <property type="entry name" value="AMIDOHYDROLASE-RELATED DOMAIN-CONTAINING PROTEIN"/>
    <property type="match status" value="1"/>
</dbReference>
<dbReference type="InterPro" id="IPR052350">
    <property type="entry name" value="Metallo-dep_Lactonases"/>
</dbReference>
<dbReference type="EMBL" id="JABXXO010000003">
    <property type="protein sequence ID" value="KAF7782629.1"/>
    <property type="molecule type" value="Genomic_DNA"/>
</dbReference>
<reference evidence="4 5" key="1">
    <citation type="journal article" name="Sci. Rep.">
        <title>Telomere-to-telomere assembled and centromere annotated genomes of the two main subspecies of the button mushroom Agaricus bisporus reveal especially polymorphic chromosome ends.</title>
        <authorList>
            <person name="Sonnenberg A.S.M."/>
            <person name="Sedaghat-Telgerd N."/>
            <person name="Lavrijssen B."/>
            <person name="Ohm R.A."/>
            <person name="Hendrickx P.M."/>
            <person name="Scholtmeijer K."/>
            <person name="Baars J.J.P."/>
            <person name="van Peer A."/>
        </authorList>
    </citation>
    <scope>NUCLEOTIDE SEQUENCE [LARGE SCALE GENOMIC DNA]</scope>
    <source>
        <strain evidence="4 5">H119_p4</strain>
    </source>
</reference>
<dbReference type="Pfam" id="PF04909">
    <property type="entry name" value="Amidohydro_2"/>
    <property type="match status" value="1"/>
</dbReference>
<sequence length="336" mass="35972">MSSKPPSLQGRRNAAKQLPRLPLSVFTPPNTGTSDKFPLPPSPSAVHPSKVIDAHVVGDPELGKWQKEIGEILGSRIYGVVLSALPDQISAVPKEIGNVKVVSATISFSPDDIASASAATEAASESAVPVSFSTVFTRSTPESVAALQHVLEKGRPVDIEISADGSLGDLEEFLLQATKDTESVNIPPIILSNILPPPHDFGLPIVKLMNNPSYRAYQEQTATLSLFPFVYVKYIPPVWGVATPSAPEPGATIENSGAKEQREWKRRIKMYLGPSIEAFGYERILFGSSSPRASSAASVAGDWYAVAREAIAEIGMEQEAMDCVFSANAEAVYGRK</sequence>
<evidence type="ECO:0000259" key="3">
    <source>
        <dbReference type="Pfam" id="PF04909"/>
    </source>
</evidence>
<accession>A0A8H7F8D4</accession>
<dbReference type="GO" id="GO:0016787">
    <property type="term" value="F:hydrolase activity"/>
    <property type="evidence" value="ECO:0007669"/>
    <property type="project" value="InterPro"/>
</dbReference>
<evidence type="ECO:0000256" key="1">
    <source>
        <dbReference type="ARBA" id="ARBA00038310"/>
    </source>
</evidence>
<dbReference type="SUPFAM" id="SSF51556">
    <property type="entry name" value="Metallo-dependent hydrolases"/>
    <property type="match status" value="1"/>
</dbReference>
<dbReference type="InterPro" id="IPR032466">
    <property type="entry name" value="Metal_Hydrolase"/>
</dbReference>
<dbReference type="Proteomes" id="UP000629468">
    <property type="component" value="Unassembled WGS sequence"/>
</dbReference>
<feature type="region of interest" description="Disordered" evidence="2">
    <location>
        <begin position="1"/>
        <end position="44"/>
    </location>
</feature>
<dbReference type="AlphaFoldDB" id="A0A8H7F8D4"/>
<comment type="similarity">
    <text evidence="1">Belongs to the metallo-dependent hydrolases superfamily.</text>
</comment>
<evidence type="ECO:0000313" key="5">
    <source>
        <dbReference type="Proteomes" id="UP000629468"/>
    </source>
</evidence>
<comment type="caution">
    <text evidence="4">The sequence shown here is derived from an EMBL/GenBank/DDBJ whole genome shotgun (WGS) entry which is preliminary data.</text>
</comment>
<proteinExistence type="inferred from homology"/>